<dbReference type="Pfam" id="PF01476">
    <property type="entry name" value="LysM"/>
    <property type="match status" value="2"/>
</dbReference>
<proteinExistence type="predicted"/>
<evidence type="ECO:0000256" key="1">
    <source>
        <dbReference type="SAM" id="MobiDB-lite"/>
    </source>
</evidence>
<dbReference type="PROSITE" id="PS51782">
    <property type="entry name" value="LYSM"/>
    <property type="match status" value="2"/>
</dbReference>
<organism evidence="4 5">
    <name type="scientific">Roseovarius spongiae</name>
    <dbReference type="NCBI Taxonomy" id="2320272"/>
    <lineage>
        <taxon>Bacteria</taxon>
        <taxon>Pseudomonadati</taxon>
        <taxon>Pseudomonadota</taxon>
        <taxon>Alphaproteobacteria</taxon>
        <taxon>Rhodobacterales</taxon>
        <taxon>Roseobacteraceae</taxon>
        <taxon>Roseovarius</taxon>
    </lineage>
</organism>
<dbReference type="SUPFAM" id="SSF51261">
    <property type="entry name" value="Duplicated hybrid motif"/>
    <property type="match status" value="1"/>
</dbReference>
<feature type="domain" description="LysM" evidence="3">
    <location>
        <begin position="164"/>
        <end position="208"/>
    </location>
</feature>
<dbReference type="RefSeq" id="WP_121166423.1">
    <property type="nucleotide sequence ID" value="NZ_RAPE01000002.1"/>
</dbReference>
<dbReference type="PANTHER" id="PTHR21666">
    <property type="entry name" value="PEPTIDASE-RELATED"/>
    <property type="match status" value="1"/>
</dbReference>
<gene>
    <name evidence="4" type="ORF">D6850_10195</name>
</gene>
<dbReference type="CDD" id="cd12797">
    <property type="entry name" value="M23_peptidase"/>
    <property type="match status" value="1"/>
</dbReference>
<evidence type="ECO:0000313" key="5">
    <source>
        <dbReference type="Proteomes" id="UP000281128"/>
    </source>
</evidence>
<feature type="domain" description="LysM" evidence="3">
    <location>
        <begin position="70"/>
        <end position="114"/>
    </location>
</feature>
<dbReference type="OrthoDB" id="9795421at2"/>
<dbReference type="EMBL" id="RAPE01000002">
    <property type="protein sequence ID" value="RKF15198.1"/>
    <property type="molecule type" value="Genomic_DNA"/>
</dbReference>
<dbReference type="InterPro" id="IPR011055">
    <property type="entry name" value="Dup_hybrid_motif"/>
</dbReference>
<keyword evidence="5" id="KW-1185">Reference proteome</keyword>
<dbReference type="SUPFAM" id="SSF54106">
    <property type="entry name" value="LysM domain"/>
    <property type="match status" value="2"/>
</dbReference>
<dbReference type="SMART" id="SM00257">
    <property type="entry name" value="LysM"/>
    <property type="match status" value="2"/>
</dbReference>
<dbReference type="Proteomes" id="UP000281128">
    <property type="component" value="Unassembled WGS sequence"/>
</dbReference>
<feature type="signal peptide" evidence="2">
    <location>
        <begin position="1"/>
        <end position="23"/>
    </location>
</feature>
<protein>
    <submittedName>
        <fullName evidence="4">LysM peptidoglycan-binding domain-containing protein</fullName>
    </submittedName>
</protein>
<dbReference type="InterPro" id="IPR050570">
    <property type="entry name" value="Cell_wall_metabolism_enzyme"/>
</dbReference>
<accession>A0A3A8AVM9</accession>
<dbReference type="GO" id="GO:0004222">
    <property type="term" value="F:metalloendopeptidase activity"/>
    <property type="evidence" value="ECO:0007669"/>
    <property type="project" value="TreeGrafter"/>
</dbReference>
<name>A0A3A8AVM9_9RHOB</name>
<feature type="region of interest" description="Disordered" evidence="1">
    <location>
        <begin position="212"/>
        <end position="285"/>
    </location>
</feature>
<dbReference type="PANTHER" id="PTHR21666:SF270">
    <property type="entry name" value="MUREIN HYDROLASE ACTIVATOR ENVC"/>
    <property type="match status" value="1"/>
</dbReference>
<evidence type="ECO:0000259" key="3">
    <source>
        <dbReference type="PROSITE" id="PS51782"/>
    </source>
</evidence>
<reference evidence="4 5" key="1">
    <citation type="submission" date="2018-09" db="EMBL/GenBank/DDBJ databases">
        <title>Roseovarius spongiae sp. nov., isolated from a marine sponge.</title>
        <authorList>
            <person name="Zhuang L."/>
            <person name="Luo L."/>
        </authorList>
    </citation>
    <scope>NUCLEOTIDE SEQUENCE [LARGE SCALE GENOMIC DNA]</scope>
    <source>
        <strain evidence="4 5">HN-E21</strain>
    </source>
</reference>
<sequence>MIEMRFPGRPALLLAGVASFALAACGEGPLDLDLRGGIGGGLDTAQAARTPTAARPDPDSRGIISYPGYQVAVARRGDTLASLAARIGADANELGRYNGIQTDDMLRKGEVIALPRRVAEPAGGPIKPEGVDIAAVADNAIRKADKNSIKTSTLDPAQSGAEPVRHKVERGETAYTIARLYNVSIRSLADWNGLGADFKVREGQYLLIPVARPGEPEQGFDSAEAPRTEPPGAGSPTPEPPSADKPLPEDDTVASASTPKAKMTDAPDLSKSQTASSAPKARMGYPVRGDIIRPYSKGKNDGIDIAATPGAPIKAADNGAVAAITKDTGGTPIIVLRHANNLLTVYSNVENVTVKTGDKVSRGDTIAKARSKGPSAVHFEVRDGFESLDPAPYLTE</sequence>
<dbReference type="InterPro" id="IPR018392">
    <property type="entry name" value="LysM"/>
</dbReference>
<dbReference type="AlphaFoldDB" id="A0A3A8AVM9"/>
<comment type="caution">
    <text evidence="4">The sequence shown here is derived from an EMBL/GenBank/DDBJ whole genome shotgun (WGS) entry which is preliminary data.</text>
</comment>
<dbReference type="PROSITE" id="PS51257">
    <property type="entry name" value="PROKAR_LIPOPROTEIN"/>
    <property type="match status" value="1"/>
</dbReference>
<dbReference type="Pfam" id="PF01551">
    <property type="entry name" value="Peptidase_M23"/>
    <property type="match status" value="1"/>
</dbReference>
<evidence type="ECO:0000256" key="2">
    <source>
        <dbReference type="SAM" id="SignalP"/>
    </source>
</evidence>
<dbReference type="CDD" id="cd00118">
    <property type="entry name" value="LysM"/>
    <property type="match status" value="1"/>
</dbReference>
<dbReference type="InterPro" id="IPR016047">
    <property type="entry name" value="M23ase_b-sheet_dom"/>
</dbReference>
<keyword evidence="2" id="KW-0732">Signal</keyword>
<dbReference type="Gene3D" id="2.70.70.10">
    <property type="entry name" value="Glucose Permease (Domain IIA)"/>
    <property type="match status" value="1"/>
</dbReference>
<dbReference type="Gene3D" id="3.10.350.10">
    <property type="entry name" value="LysM domain"/>
    <property type="match status" value="2"/>
</dbReference>
<feature type="chain" id="PRO_5017240006" evidence="2">
    <location>
        <begin position="24"/>
        <end position="396"/>
    </location>
</feature>
<dbReference type="InterPro" id="IPR036779">
    <property type="entry name" value="LysM_dom_sf"/>
</dbReference>
<evidence type="ECO:0000313" key="4">
    <source>
        <dbReference type="EMBL" id="RKF15198.1"/>
    </source>
</evidence>